<keyword evidence="2" id="KW-0223">Dioxygenase</keyword>
<feature type="compositionally biased region" description="Low complexity" evidence="4">
    <location>
        <begin position="242"/>
        <end position="262"/>
    </location>
</feature>
<dbReference type="InterPro" id="IPR006620">
    <property type="entry name" value="Pro_4_hyd_alph"/>
</dbReference>
<evidence type="ECO:0000256" key="1">
    <source>
        <dbReference type="ARBA" id="ARBA00001961"/>
    </source>
</evidence>
<keyword evidence="3" id="KW-0560">Oxidoreductase</keyword>
<feature type="compositionally biased region" description="Gly residues" evidence="4">
    <location>
        <begin position="207"/>
        <end position="223"/>
    </location>
</feature>
<evidence type="ECO:0000256" key="3">
    <source>
        <dbReference type="ARBA" id="ARBA00023002"/>
    </source>
</evidence>
<dbReference type="InterPro" id="IPR044862">
    <property type="entry name" value="Pro_4_hyd_alph_FE2OG_OXY"/>
</dbReference>
<dbReference type="GO" id="GO:0031418">
    <property type="term" value="F:L-ascorbic acid binding"/>
    <property type="evidence" value="ECO:0007669"/>
    <property type="project" value="InterPro"/>
</dbReference>
<feature type="region of interest" description="Disordered" evidence="4">
    <location>
        <begin position="206"/>
        <end position="266"/>
    </location>
</feature>
<feature type="domain" description="Prolyl 4-hydroxylase alpha subunit" evidence="5">
    <location>
        <begin position="2"/>
        <end position="172"/>
    </location>
</feature>
<dbReference type="AlphaFoldDB" id="A0A2V0P248"/>
<dbReference type="GO" id="GO:0032963">
    <property type="term" value="P:collagen metabolic process"/>
    <property type="evidence" value="ECO:0007669"/>
    <property type="project" value="InterPro"/>
</dbReference>
<dbReference type="Proteomes" id="UP000247498">
    <property type="component" value="Unassembled WGS sequence"/>
</dbReference>
<evidence type="ECO:0000256" key="4">
    <source>
        <dbReference type="SAM" id="MobiDB-lite"/>
    </source>
</evidence>
<evidence type="ECO:0000313" key="7">
    <source>
        <dbReference type="Proteomes" id="UP000247498"/>
    </source>
</evidence>
<dbReference type="EMBL" id="BDRX01000046">
    <property type="protein sequence ID" value="GBF93946.1"/>
    <property type="molecule type" value="Genomic_DNA"/>
</dbReference>
<reference evidence="6 7" key="1">
    <citation type="journal article" date="2018" name="Sci. Rep.">
        <title>Raphidocelis subcapitata (=Pseudokirchneriella subcapitata) provides an insight into genome evolution and environmental adaptations in the Sphaeropleales.</title>
        <authorList>
            <person name="Suzuki S."/>
            <person name="Yamaguchi H."/>
            <person name="Nakajima N."/>
            <person name="Kawachi M."/>
        </authorList>
    </citation>
    <scope>NUCLEOTIDE SEQUENCE [LARGE SCALE GENOMIC DNA]</scope>
    <source>
        <strain evidence="6 7">NIES-35</strain>
    </source>
</reference>
<gene>
    <name evidence="6" type="ORF">Rsub_06195</name>
</gene>
<evidence type="ECO:0000259" key="5">
    <source>
        <dbReference type="SMART" id="SM00702"/>
    </source>
</evidence>
<organism evidence="6 7">
    <name type="scientific">Raphidocelis subcapitata</name>
    <dbReference type="NCBI Taxonomy" id="307507"/>
    <lineage>
        <taxon>Eukaryota</taxon>
        <taxon>Viridiplantae</taxon>
        <taxon>Chlorophyta</taxon>
        <taxon>core chlorophytes</taxon>
        <taxon>Chlorophyceae</taxon>
        <taxon>CS clade</taxon>
        <taxon>Sphaeropleales</taxon>
        <taxon>Selenastraceae</taxon>
        <taxon>Raphidocelis</taxon>
    </lineage>
</organism>
<dbReference type="PANTHER" id="PTHR14049">
    <property type="entry name" value="LEPRECAN 1"/>
    <property type="match status" value="1"/>
</dbReference>
<name>A0A2V0P248_9CHLO</name>
<proteinExistence type="predicted"/>
<comment type="cofactor">
    <cofactor evidence="1">
        <name>L-ascorbate</name>
        <dbReference type="ChEBI" id="CHEBI:38290"/>
    </cofactor>
</comment>
<evidence type="ECO:0000313" key="6">
    <source>
        <dbReference type="EMBL" id="GBF93946.1"/>
    </source>
</evidence>
<dbReference type="SMART" id="SM00702">
    <property type="entry name" value="P4Hc"/>
    <property type="match status" value="1"/>
</dbReference>
<keyword evidence="7" id="KW-1185">Reference proteome</keyword>
<dbReference type="GO" id="GO:0051213">
    <property type="term" value="F:dioxygenase activity"/>
    <property type="evidence" value="ECO:0007669"/>
    <property type="project" value="UniProtKB-KW"/>
</dbReference>
<sequence length="395" mass="39960">MPPRVVLDDVLPRPACTRLSWLLQALSHDGHSPCVSVVTAYELARCEPRLLPELAAARQTVLQAVEASFGLEAELYVEWSGLVAWRPGAAIDWHHDANRDYLQQRAYAAVLYLNDAGAAFGGGALRFRSGAPARVEPRAGRLAAYGAGEGDAHRVEPVEWGSSRDTLTVWLSRDPAHCEDRKLLELLAAQPAGGLGVPASMWQAHAAGGGAEGGGHAGGGGGADADQQHSGGGGGGGGAGDGAQQSSGGAYGSGPADAGPAGEEAEADVRVQRLAGLGLAVELPGGLEGRAGLRAAGSDGSCHWCAGLQEASLLAHWLAGPGRDCAGGSGEGGPGGGSGCGGLHASGAPAADTGAQFSPQSLQRGASQLQRELEAGGRELERLLPAWRAHGFLVC</sequence>
<dbReference type="GO" id="GO:0005506">
    <property type="term" value="F:iron ion binding"/>
    <property type="evidence" value="ECO:0007669"/>
    <property type="project" value="InterPro"/>
</dbReference>
<accession>A0A2V0P248</accession>
<evidence type="ECO:0000256" key="2">
    <source>
        <dbReference type="ARBA" id="ARBA00022964"/>
    </source>
</evidence>
<dbReference type="Pfam" id="PF13640">
    <property type="entry name" value="2OG-FeII_Oxy_3"/>
    <property type="match status" value="1"/>
</dbReference>
<dbReference type="Gene3D" id="2.60.120.620">
    <property type="entry name" value="q2cbj1_9rhob like domain"/>
    <property type="match status" value="1"/>
</dbReference>
<dbReference type="InterPro" id="IPR039575">
    <property type="entry name" value="P3H"/>
</dbReference>
<dbReference type="GO" id="GO:0016705">
    <property type="term" value="F:oxidoreductase activity, acting on paired donors, with incorporation or reduction of molecular oxygen"/>
    <property type="evidence" value="ECO:0007669"/>
    <property type="project" value="InterPro"/>
</dbReference>
<protein>
    <submittedName>
        <fullName evidence="6">2-oxoglutarate (2OG) and Fe(II)-dependent oxygenase superfamily</fullName>
    </submittedName>
</protein>
<comment type="caution">
    <text evidence="6">The sequence shown here is derived from an EMBL/GenBank/DDBJ whole genome shotgun (WGS) entry which is preliminary data.</text>
</comment>
<dbReference type="STRING" id="307507.A0A2V0P248"/>
<feature type="compositionally biased region" description="Gly residues" evidence="4">
    <location>
        <begin position="230"/>
        <end position="241"/>
    </location>
</feature>
<dbReference type="InParanoid" id="A0A2V0P248"/>
<dbReference type="OrthoDB" id="427071at2759"/>
<dbReference type="PANTHER" id="PTHR14049:SF9">
    <property type="entry name" value="PROCOLLAGEN-PROLINE 3-DIOXYGENASE"/>
    <property type="match status" value="1"/>
</dbReference>